<dbReference type="SUPFAM" id="SSF55136">
    <property type="entry name" value="Probable bacterial effector-binding domain"/>
    <property type="match status" value="1"/>
</dbReference>
<proteinExistence type="predicted"/>
<dbReference type="PRINTS" id="PR00032">
    <property type="entry name" value="HTHARAC"/>
</dbReference>
<dbReference type="RefSeq" id="WP_341417885.1">
    <property type="nucleotide sequence ID" value="NZ_JBBPCC010000016.1"/>
</dbReference>
<evidence type="ECO:0000256" key="2">
    <source>
        <dbReference type="ARBA" id="ARBA00023125"/>
    </source>
</evidence>
<sequence>MSTYEGLMQRVVDEIEARLGEELTLSSLAQLANFSDFHFHRVFQSIVGWPVMEYVRGRRLFHAACRVAGTKDKLMDIALDYGFGTPETFIRAFRKMYGMTPGEYRKQGLRPHASDKANVLERRLNLDSGGIRMEFRVVTKPGFDVIGYSIRTRNKDGQNNRDIPAFWQRYLQEKQGQALYEQAASTAEYGICGDFDMDTGEFTYIIGVEAKEGAIVPEGAIRRHYPEQTYAVFTTPKAAHDQFTTAIQSTWNAIFSEWFPQSGYEHGGAAEFEYYDERCWQDRNELLEMDIYIPVKPRNG</sequence>
<dbReference type="InterPro" id="IPR050959">
    <property type="entry name" value="MarA-like"/>
</dbReference>
<evidence type="ECO:0000259" key="4">
    <source>
        <dbReference type="PROSITE" id="PS01124"/>
    </source>
</evidence>
<dbReference type="Pfam" id="PF14526">
    <property type="entry name" value="Cass2"/>
    <property type="match status" value="1"/>
</dbReference>
<keyword evidence="2" id="KW-0238">DNA-binding</keyword>
<dbReference type="InterPro" id="IPR029441">
    <property type="entry name" value="Cass2"/>
</dbReference>
<dbReference type="PROSITE" id="PS01124">
    <property type="entry name" value="HTH_ARAC_FAMILY_2"/>
    <property type="match status" value="1"/>
</dbReference>
<dbReference type="InterPro" id="IPR018060">
    <property type="entry name" value="HTH_AraC"/>
</dbReference>
<protein>
    <submittedName>
        <fullName evidence="5">AraC family transcriptional regulator</fullName>
    </submittedName>
</protein>
<dbReference type="PROSITE" id="PS00041">
    <property type="entry name" value="HTH_ARAC_FAMILY_1"/>
    <property type="match status" value="1"/>
</dbReference>
<reference evidence="5 6" key="1">
    <citation type="submission" date="2024-04" db="EMBL/GenBank/DDBJ databases">
        <title>draft genome sequnece of Paenibacillus filicis.</title>
        <authorList>
            <person name="Kim D.-U."/>
        </authorList>
    </citation>
    <scope>NUCLEOTIDE SEQUENCE [LARGE SCALE GENOMIC DNA]</scope>
    <source>
        <strain evidence="5 6">KACC14197</strain>
    </source>
</reference>
<dbReference type="PANTHER" id="PTHR47504:SF5">
    <property type="entry name" value="RIGHT ORIGIN-BINDING PROTEIN"/>
    <property type="match status" value="1"/>
</dbReference>
<organism evidence="5 6">
    <name type="scientific">Paenibacillus filicis</name>
    <dbReference type="NCBI Taxonomy" id="669464"/>
    <lineage>
        <taxon>Bacteria</taxon>
        <taxon>Bacillati</taxon>
        <taxon>Bacillota</taxon>
        <taxon>Bacilli</taxon>
        <taxon>Bacillales</taxon>
        <taxon>Paenibacillaceae</taxon>
        <taxon>Paenibacillus</taxon>
    </lineage>
</organism>
<keyword evidence="6" id="KW-1185">Reference proteome</keyword>
<dbReference type="InterPro" id="IPR010499">
    <property type="entry name" value="AraC_E-bd"/>
</dbReference>
<dbReference type="SMART" id="SM00871">
    <property type="entry name" value="AraC_E_bind"/>
    <property type="match status" value="1"/>
</dbReference>
<feature type="domain" description="HTH araC/xylS-type" evidence="4">
    <location>
        <begin position="9"/>
        <end position="107"/>
    </location>
</feature>
<evidence type="ECO:0000313" key="6">
    <source>
        <dbReference type="Proteomes" id="UP001469365"/>
    </source>
</evidence>
<dbReference type="InterPro" id="IPR018062">
    <property type="entry name" value="HTH_AraC-typ_CS"/>
</dbReference>
<dbReference type="Proteomes" id="UP001469365">
    <property type="component" value="Unassembled WGS sequence"/>
</dbReference>
<keyword evidence="3" id="KW-0804">Transcription</keyword>
<keyword evidence="1" id="KW-0805">Transcription regulation</keyword>
<dbReference type="Gene3D" id="1.10.10.60">
    <property type="entry name" value="Homeodomain-like"/>
    <property type="match status" value="2"/>
</dbReference>
<dbReference type="InterPro" id="IPR009057">
    <property type="entry name" value="Homeodomain-like_sf"/>
</dbReference>
<evidence type="ECO:0000313" key="5">
    <source>
        <dbReference type="EMBL" id="MEK8130749.1"/>
    </source>
</evidence>
<accession>A0ABU9DPF9</accession>
<gene>
    <name evidence="5" type="ORF">WMW72_22850</name>
</gene>
<dbReference type="SUPFAM" id="SSF46689">
    <property type="entry name" value="Homeodomain-like"/>
    <property type="match status" value="2"/>
</dbReference>
<evidence type="ECO:0000256" key="1">
    <source>
        <dbReference type="ARBA" id="ARBA00023015"/>
    </source>
</evidence>
<dbReference type="PANTHER" id="PTHR47504">
    <property type="entry name" value="RIGHT ORIGIN-BINDING PROTEIN"/>
    <property type="match status" value="1"/>
</dbReference>
<dbReference type="SMART" id="SM00342">
    <property type="entry name" value="HTH_ARAC"/>
    <property type="match status" value="1"/>
</dbReference>
<dbReference type="InterPro" id="IPR020449">
    <property type="entry name" value="Tscrpt_reg_AraC-type_HTH"/>
</dbReference>
<dbReference type="Pfam" id="PF12833">
    <property type="entry name" value="HTH_18"/>
    <property type="match status" value="1"/>
</dbReference>
<comment type="caution">
    <text evidence="5">The sequence shown here is derived from an EMBL/GenBank/DDBJ whole genome shotgun (WGS) entry which is preliminary data.</text>
</comment>
<dbReference type="InterPro" id="IPR011256">
    <property type="entry name" value="Reg_factor_effector_dom_sf"/>
</dbReference>
<evidence type="ECO:0000256" key="3">
    <source>
        <dbReference type="ARBA" id="ARBA00023163"/>
    </source>
</evidence>
<name>A0ABU9DPF9_9BACL</name>
<dbReference type="EMBL" id="JBBPCC010000016">
    <property type="protein sequence ID" value="MEK8130749.1"/>
    <property type="molecule type" value="Genomic_DNA"/>
</dbReference>
<dbReference type="Gene3D" id="3.20.80.10">
    <property type="entry name" value="Regulatory factor, effector binding domain"/>
    <property type="match status" value="1"/>
</dbReference>